<gene>
    <name evidence="1" type="ORF">NQ176_g9883</name>
</gene>
<name>A0ACC1ML82_9HYPO</name>
<accession>A0ACC1ML82</accession>
<sequence length="375" mass="40984">MEGYVSRRFGGMVDEHCARAKEYAIRTMLLFSLSESIDLLVMALAFWYGGSLLVHEHYDTEQFFVVFVAIVFGAQSAGSYFAHSSEIAKGVAAARDIDDACASVGRLEQSSGALEQVADEVGDHVPLFECRHVNFAYPERPECPALVDFNIKMHPGQFIAFIGESGSGKSTITQLLERFYDVDSGAVYISGRPVSSISTDSLRSNFSMVSQEPILYQGTIRDNLLLGVDAVPSQDVIDACLDACQLKDLIASLPEGDLTQVGTCGSTLSGGQKQRLAIARAILRDSPVLLLDEATSALDSETEHLIQRRLVDDFLASKRRRRGIVAIAHRLSTIRHADVIYVMREGRIIESGSHDELCALGGLYYSMWTAGDQSA</sequence>
<dbReference type="Proteomes" id="UP001143910">
    <property type="component" value="Unassembled WGS sequence"/>
</dbReference>
<reference evidence="1" key="1">
    <citation type="submission" date="2022-08" db="EMBL/GenBank/DDBJ databases">
        <title>Genome Sequence of Lecanicillium fungicola.</title>
        <authorList>
            <person name="Buettner E."/>
        </authorList>
    </citation>
    <scope>NUCLEOTIDE SEQUENCE</scope>
    <source>
        <strain evidence="1">Babe33</strain>
    </source>
</reference>
<protein>
    <submittedName>
        <fullName evidence="1">Uncharacterized protein</fullName>
    </submittedName>
</protein>
<comment type="caution">
    <text evidence="1">The sequence shown here is derived from an EMBL/GenBank/DDBJ whole genome shotgun (WGS) entry which is preliminary data.</text>
</comment>
<evidence type="ECO:0000313" key="2">
    <source>
        <dbReference type="Proteomes" id="UP001143910"/>
    </source>
</evidence>
<dbReference type="EMBL" id="JANJQO010002438">
    <property type="protein sequence ID" value="KAJ2966993.1"/>
    <property type="molecule type" value="Genomic_DNA"/>
</dbReference>
<keyword evidence="2" id="KW-1185">Reference proteome</keyword>
<evidence type="ECO:0000313" key="1">
    <source>
        <dbReference type="EMBL" id="KAJ2966993.1"/>
    </source>
</evidence>
<proteinExistence type="predicted"/>
<organism evidence="1 2">
    <name type="scientific">Zarea fungicola</name>
    <dbReference type="NCBI Taxonomy" id="93591"/>
    <lineage>
        <taxon>Eukaryota</taxon>
        <taxon>Fungi</taxon>
        <taxon>Dikarya</taxon>
        <taxon>Ascomycota</taxon>
        <taxon>Pezizomycotina</taxon>
        <taxon>Sordariomycetes</taxon>
        <taxon>Hypocreomycetidae</taxon>
        <taxon>Hypocreales</taxon>
        <taxon>Cordycipitaceae</taxon>
        <taxon>Zarea</taxon>
    </lineage>
</organism>